<proteinExistence type="inferred from homology"/>
<evidence type="ECO:0000256" key="2">
    <source>
        <dbReference type="ARBA" id="ARBA00004370"/>
    </source>
</evidence>
<dbReference type="PANTHER" id="PTHR34933">
    <property type="entry name" value="FLAGELLAR L-RING PROTEIN"/>
    <property type="match status" value="1"/>
</dbReference>
<dbReference type="Pfam" id="PF02107">
    <property type="entry name" value="FlgH"/>
    <property type="match status" value="1"/>
</dbReference>
<dbReference type="GO" id="GO:0009279">
    <property type="term" value="C:cell outer membrane"/>
    <property type="evidence" value="ECO:0007669"/>
    <property type="project" value="UniProtKB-SubCell"/>
</dbReference>
<evidence type="ECO:0000256" key="1">
    <source>
        <dbReference type="ARBA" id="ARBA00002591"/>
    </source>
</evidence>
<evidence type="ECO:0000256" key="4">
    <source>
        <dbReference type="ARBA" id="ARBA00011439"/>
    </source>
</evidence>
<evidence type="ECO:0000256" key="6">
    <source>
        <dbReference type="ARBA" id="ARBA00023136"/>
    </source>
</evidence>
<keyword evidence="11" id="KW-0966">Cell projection</keyword>
<protein>
    <recommendedName>
        <fullName evidence="9">Flagellar L-ring protein</fullName>
    </recommendedName>
    <alternativeName>
        <fullName evidence="9">Basal body L-ring protein</fullName>
    </alternativeName>
</protein>
<evidence type="ECO:0000256" key="9">
    <source>
        <dbReference type="HAMAP-Rule" id="MF_00415"/>
    </source>
</evidence>
<gene>
    <name evidence="9" type="primary">flgH</name>
    <name evidence="11" type="ORF">GGD71_004774</name>
</gene>
<dbReference type="GO" id="GO:0071973">
    <property type="term" value="P:bacterial-type flagellum-dependent cell motility"/>
    <property type="evidence" value="ECO:0007669"/>
    <property type="project" value="InterPro"/>
</dbReference>
<keyword evidence="8 9" id="KW-0998">Cell outer membrane</keyword>
<dbReference type="HAMAP" id="MF_00415">
    <property type="entry name" value="FlgH"/>
    <property type="match status" value="1"/>
</dbReference>
<dbReference type="PANTHER" id="PTHR34933:SF3">
    <property type="entry name" value="FLAGELLAR L-RING PROTEIN"/>
    <property type="match status" value="1"/>
</dbReference>
<comment type="function">
    <text evidence="1 9">Assembles around the rod to form the L-ring and probably protects the motor/basal body from shearing forces during rotation.</text>
</comment>
<evidence type="ECO:0000313" key="11">
    <source>
        <dbReference type="EMBL" id="MBB4223983.1"/>
    </source>
</evidence>
<name>A0A840FPW9_9BURK</name>
<dbReference type="EMBL" id="JACIFZ010000006">
    <property type="protein sequence ID" value="MBB4223983.1"/>
    <property type="molecule type" value="Genomic_DNA"/>
</dbReference>
<comment type="similarity">
    <text evidence="3 9">Belongs to the FlgH family.</text>
</comment>
<evidence type="ECO:0000256" key="3">
    <source>
        <dbReference type="ARBA" id="ARBA00006929"/>
    </source>
</evidence>
<feature type="chain" id="PRO_5032549421" description="Flagellar L-ring protein" evidence="10">
    <location>
        <begin position="23"/>
        <end position="246"/>
    </location>
</feature>
<dbReference type="AlphaFoldDB" id="A0A840FPW9"/>
<keyword evidence="7 9" id="KW-0975">Bacterial flagellum</keyword>
<evidence type="ECO:0000256" key="7">
    <source>
        <dbReference type="ARBA" id="ARBA00023143"/>
    </source>
</evidence>
<dbReference type="InterPro" id="IPR000527">
    <property type="entry name" value="Flag_Lring"/>
</dbReference>
<evidence type="ECO:0000313" key="12">
    <source>
        <dbReference type="Proteomes" id="UP000524450"/>
    </source>
</evidence>
<keyword evidence="6 9" id="KW-0472">Membrane</keyword>
<comment type="subcellular location">
    <subcellularLocation>
        <location evidence="9">Cell outer membrane</location>
    </subcellularLocation>
    <subcellularLocation>
        <location evidence="9">Bacterial flagellum basal body</location>
    </subcellularLocation>
    <subcellularLocation>
        <location evidence="2">Membrane</location>
    </subcellularLocation>
</comment>
<dbReference type="GO" id="GO:0003774">
    <property type="term" value="F:cytoskeletal motor activity"/>
    <property type="evidence" value="ECO:0007669"/>
    <property type="project" value="InterPro"/>
</dbReference>
<evidence type="ECO:0000256" key="8">
    <source>
        <dbReference type="ARBA" id="ARBA00023237"/>
    </source>
</evidence>
<comment type="subunit">
    <text evidence="4 9">The basal body constitutes a major portion of the flagellar organelle and consists of four rings (L,P,S, and M) mounted on a central rod.</text>
</comment>
<dbReference type="PRINTS" id="PR01008">
    <property type="entry name" value="FLGLRINGFLGH"/>
</dbReference>
<sequence length="246" mass="26065">MSVMVVTMLQALRLLCRSAADARTRLLPLLAAAVLATGCAQVPREPLVHQPTTARSDNYAAVQTRRSPGAIFQDGPGANALFEDRRPRNVGDILTIVISEKVNATKNSGANASRTGSTASVFAVIPKLIGGLLDGQDAKLSGTNSLNAKGGANANNTFNGVITVTVTDVMSNGNLLVSGEKQMGINQGTEFIRFSGVVNPRTVSGNNTVPSTLVADARIEYSAKGYIDEAQHMGWMQRFFLNVMPF</sequence>
<evidence type="ECO:0000256" key="5">
    <source>
        <dbReference type="ARBA" id="ARBA00022729"/>
    </source>
</evidence>
<dbReference type="Proteomes" id="UP000524450">
    <property type="component" value="Unassembled WGS sequence"/>
</dbReference>
<comment type="caution">
    <text evidence="11">The sequence shown here is derived from an EMBL/GenBank/DDBJ whole genome shotgun (WGS) entry which is preliminary data.</text>
</comment>
<feature type="signal peptide" evidence="10">
    <location>
        <begin position="1"/>
        <end position="22"/>
    </location>
</feature>
<keyword evidence="11" id="KW-0969">Cilium</keyword>
<accession>A0A840FPW9</accession>
<keyword evidence="11" id="KW-0282">Flagellum</keyword>
<evidence type="ECO:0000256" key="10">
    <source>
        <dbReference type="SAM" id="SignalP"/>
    </source>
</evidence>
<reference evidence="11 12" key="1">
    <citation type="submission" date="2020-08" db="EMBL/GenBank/DDBJ databases">
        <title>Genomic Encyclopedia of Type Strains, Phase IV (KMG-V): Genome sequencing to study the core and pangenomes of soil and plant-associated prokaryotes.</title>
        <authorList>
            <person name="Whitman W."/>
        </authorList>
    </citation>
    <scope>NUCLEOTIDE SEQUENCE [LARGE SCALE GENOMIC DNA]</scope>
    <source>
        <strain evidence="11 12">34/80</strain>
    </source>
</reference>
<dbReference type="GO" id="GO:0009427">
    <property type="term" value="C:bacterial-type flagellum basal body, distal rod, L ring"/>
    <property type="evidence" value="ECO:0007669"/>
    <property type="project" value="InterPro"/>
</dbReference>
<keyword evidence="5 10" id="KW-0732">Signal</keyword>
<organism evidence="11 12">
    <name type="scientific">Variovorax guangxiensis</name>
    <dbReference type="NCBI Taxonomy" id="1775474"/>
    <lineage>
        <taxon>Bacteria</taxon>
        <taxon>Pseudomonadati</taxon>
        <taxon>Pseudomonadota</taxon>
        <taxon>Betaproteobacteria</taxon>
        <taxon>Burkholderiales</taxon>
        <taxon>Comamonadaceae</taxon>
        <taxon>Variovorax</taxon>
    </lineage>
</organism>